<dbReference type="CDD" id="cd03214">
    <property type="entry name" value="ABC_Iron-Siderophores_B12_Hemin"/>
    <property type="match status" value="1"/>
</dbReference>
<accession>A0A4R2K8I3</accession>
<dbReference type="InterPro" id="IPR027417">
    <property type="entry name" value="P-loop_NTPase"/>
</dbReference>
<evidence type="ECO:0000256" key="7">
    <source>
        <dbReference type="ARBA" id="ARBA00023004"/>
    </source>
</evidence>
<dbReference type="GO" id="GO:0005524">
    <property type="term" value="F:ATP binding"/>
    <property type="evidence" value="ECO:0007669"/>
    <property type="project" value="UniProtKB-KW"/>
</dbReference>
<evidence type="ECO:0000256" key="2">
    <source>
        <dbReference type="ARBA" id="ARBA00022448"/>
    </source>
</evidence>
<dbReference type="InterPro" id="IPR017871">
    <property type="entry name" value="ABC_transporter-like_CS"/>
</dbReference>
<keyword evidence="6 11" id="KW-0067">ATP-binding</keyword>
<dbReference type="EMBL" id="SLWV01000037">
    <property type="protein sequence ID" value="TCO68924.1"/>
    <property type="molecule type" value="Genomic_DNA"/>
</dbReference>
<dbReference type="GO" id="GO:0005886">
    <property type="term" value="C:plasma membrane"/>
    <property type="evidence" value="ECO:0007669"/>
    <property type="project" value="UniProtKB-SubCell"/>
</dbReference>
<dbReference type="PANTHER" id="PTHR42771:SF4">
    <property type="entry name" value="IRON(3+)-HYDROXAMATE IMPORT ATP-BINDING PROTEIN FHUC"/>
    <property type="match status" value="1"/>
</dbReference>
<dbReference type="PROSITE" id="PS00211">
    <property type="entry name" value="ABC_TRANSPORTER_1"/>
    <property type="match status" value="1"/>
</dbReference>
<evidence type="ECO:0000259" key="10">
    <source>
        <dbReference type="PROSITE" id="PS50893"/>
    </source>
</evidence>
<evidence type="ECO:0000256" key="4">
    <source>
        <dbReference type="ARBA" id="ARBA00022496"/>
    </source>
</evidence>
<keyword evidence="3" id="KW-1003">Cell membrane</keyword>
<dbReference type="InterPro" id="IPR051535">
    <property type="entry name" value="Siderophore_ABC-ATPase"/>
</dbReference>
<dbReference type="RefSeq" id="WP_132247924.1">
    <property type="nucleotide sequence ID" value="NZ_SLWV01000037.1"/>
</dbReference>
<dbReference type="SMART" id="SM00382">
    <property type="entry name" value="AAA"/>
    <property type="match status" value="1"/>
</dbReference>
<evidence type="ECO:0000256" key="8">
    <source>
        <dbReference type="ARBA" id="ARBA00023065"/>
    </source>
</evidence>
<evidence type="ECO:0000256" key="9">
    <source>
        <dbReference type="ARBA" id="ARBA00023136"/>
    </source>
</evidence>
<dbReference type="Pfam" id="PF00005">
    <property type="entry name" value="ABC_tran"/>
    <property type="match status" value="1"/>
</dbReference>
<comment type="caution">
    <text evidence="11">The sequence shown here is derived from an EMBL/GenBank/DDBJ whole genome shotgun (WGS) entry which is preliminary data.</text>
</comment>
<dbReference type="InterPro" id="IPR003439">
    <property type="entry name" value="ABC_transporter-like_ATP-bd"/>
</dbReference>
<dbReference type="Gene3D" id="3.40.50.300">
    <property type="entry name" value="P-loop containing nucleotide triphosphate hydrolases"/>
    <property type="match status" value="1"/>
</dbReference>
<keyword evidence="4" id="KW-0410">Iron transport</keyword>
<keyword evidence="7" id="KW-0408">Iron</keyword>
<proteinExistence type="predicted"/>
<dbReference type="AlphaFoldDB" id="A0A4R2K8I3"/>
<sequence>MLKVKNFKIGYDQKVIVKDFNIHVKKGEILTIIGPNGSGKSTVLKAIGRLLKPMDGIVHLDKKNLWEMKGKDIAKNMACLSQRNTAPEDMTIRKVVTFGRNPHKAWFEGINKEDEKIIDWAIEKTHLKDMENKKMIHISGGESQRVWIAMALAQQPKVLLLDEPTTYLDINNQIEILDLVKELNEKLNFTVIMVLHDLNQAAKYSDKVIVLKNGEIQALGKPEEILDKDLIRDVYHVDMNILKNQFGEKLIFIPKKIHGYNT</sequence>
<dbReference type="GO" id="GO:0006826">
    <property type="term" value="P:iron ion transport"/>
    <property type="evidence" value="ECO:0007669"/>
    <property type="project" value="UniProtKB-KW"/>
</dbReference>
<dbReference type="Proteomes" id="UP000294919">
    <property type="component" value="Unassembled WGS sequence"/>
</dbReference>
<dbReference type="FunFam" id="3.40.50.300:FF:000134">
    <property type="entry name" value="Iron-enterobactin ABC transporter ATP-binding protein"/>
    <property type="match status" value="1"/>
</dbReference>
<dbReference type="PANTHER" id="PTHR42771">
    <property type="entry name" value="IRON(3+)-HYDROXAMATE IMPORT ATP-BINDING PROTEIN FHUC"/>
    <property type="match status" value="1"/>
</dbReference>
<dbReference type="PROSITE" id="PS50893">
    <property type="entry name" value="ABC_TRANSPORTER_2"/>
    <property type="match status" value="1"/>
</dbReference>
<evidence type="ECO:0000256" key="1">
    <source>
        <dbReference type="ARBA" id="ARBA00004202"/>
    </source>
</evidence>
<keyword evidence="2" id="KW-0813">Transport</keyword>
<dbReference type="OrthoDB" id="9799337at2"/>
<keyword evidence="5" id="KW-0547">Nucleotide-binding</keyword>
<dbReference type="SUPFAM" id="SSF52540">
    <property type="entry name" value="P-loop containing nucleoside triphosphate hydrolases"/>
    <property type="match status" value="1"/>
</dbReference>
<reference evidence="11 12" key="1">
    <citation type="submission" date="2019-03" db="EMBL/GenBank/DDBJ databases">
        <title>Genomic Encyclopedia of Type Strains, Phase IV (KMG-IV): sequencing the most valuable type-strain genomes for metagenomic binning, comparative biology and taxonomic classification.</title>
        <authorList>
            <person name="Goeker M."/>
        </authorList>
    </citation>
    <scope>NUCLEOTIDE SEQUENCE [LARGE SCALE GENOMIC DNA]</scope>
    <source>
        <strain evidence="11 12">DSM 102940</strain>
    </source>
</reference>
<keyword evidence="12" id="KW-1185">Reference proteome</keyword>
<protein>
    <submittedName>
        <fullName evidence="11">Iron complex transport system ATP-binding protein</fullName>
    </submittedName>
</protein>
<keyword evidence="8" id="KW-0406">Ion transport</keyword>
<gene>
    <name evidence="11" type="ORF">EV214_13716</name>
</gene>
<comment type="subcellular location">
    <subcellularLocation>
        <location evidence="1">Cell membrane</location>
        <topology evidence="1">Peripheral membrane protein</topology>
    </subcellularLocation>
</comment>
<name>A0A4R2K8I3_9FIRM</name>
<evidence type="ECO:0000256" key="5">
    <source>
        <dbReference type="ARBA" id="ARBA00022741"/>
    </source>
</evidence>
<evidence type="ECO:0000313" key="12">
    <source>
        <dbReference type="Proteomes" id="UP000294919"/>
    </source>
</evidence>
<keyword evidence="9" id="KW-0472">Membrane</keyword>
<feature type="domain" description="ABC transporter" evidence="10">
    <location>
        <begin position="2"/>
        <end position="238"/>
    </location>
</feature>
<evidence type="ECO:0000313" key="11">
    <source>
        <dbReference type="EMBL" id="TCO68924.1"/>
    </source>
</evidence>
<organism evidence="11 12">
    <name type="scientific">Marinisporobacter balticus</name>
    <dbReference type="NCBI Taxonomy" id="2018667"/>
    <lineage>
        <taxon>Bacteria</taxon>
        <taxon>Bacillati</taxon>
        <taxon>Bacillota</taxon>
        <taxon>Clostridia</taxon>
        <taxon>Peptostreptococcales</taxon>
        <taxon>Thermotaleaceae</taxon>
        <taxon>Marinisporobacter</taxon>
    </lineage>
</organism>
<evidence type="ECO:0000256" key="6">
    <source>
        <dbReference type="ARBA" id="ARBA00022840"/>
    </source>
</evidence>
<dbReference type="GO" id="GO:0016887">
    <property type="term" value="F:ATP hydrolysis activity"/>
    <property type="evidence" value="ECO:0007669"/>
    <property type="project" value="InterPro"/>
</dbReference>
<dbReference type="InterPro" id="IPR003593">
    <property type="entry name" value="AAA+_ATPase"/>
</dbReference>
<evidence type="ECO:0000256" key="3">
    <source>
        <dbReference type="ARBA" id="ARBA00022475"/>
    </source>
</evidence>